<evidence type="ECO:0000256" key="4">
    <source>
        <dbReference type="ARBA" id="ARBA00023163"/>
    </source>
</evidence>
<dbReference type="PANTHER" id="PTHR34042:SF1">
    <property type="entry name" value="TRANSCRIPTION REPRESSOR OFP17"/>
    <property type="match status" value="1"/>
</dbReference>
<reference evidence="8 9" key="1">
    <citation type="submission" date="2020-08" db="EMBL/GenBank/DDBJ databases">
        <title>Plant Genome Project.</title>
        <authorList>
            <person name="Zhang R.-G."/>
        </authorList>
    </citation>
    <scope>NUCLEOTIDE SEQUENCE [LARGE SCALE GENOMIC DNA]</scope>
    <source>
        <tissue evidence="8">Rhizome</tissue>
    </source>
</reference>
<accession>A0A8J5F365</accession>
<dbReference type="AlphaFoldDB" id="A0A8J5F365"/>
<protein>
    <recommendedName>
        <fullName evidence="7">OVATE domain-containing protein</fullName>
    </recommendedName>
</protein>
<name>A0A8J5F365_ZINOF</name>
<comment type="subcellular location">
    <subcellularLocation>
        <location evidence="1">Nucleus</location>
    </subcellularLocation>
</comment>
<dbReference type="PANTHER" id="PTHR34042">
    <property type="entry name" value="TRANSCRIPTION REPRESSOR OFP17"/>
    <property type="match status" value="1"/>
</dbReference>
<keyword evidence="2" id="KW-0678">Repressor</keyword>
<keyword evidence="4" id="KW-0804">Transcription</keyword>
<evidence type="ECO:0000256" key="2">
    <source>
        <dbReference type="ARBA" id="ARBA00022491"/>
    </source>
</evidence>
<sequence>MMVEEGNVRDLADVEELLLCWSNLKSPEFVELVSRFYRELCDELFSTASGDAAADEEEEHATALSYESDV</sequence>
<evidence type="ECO:0000259" key="7">
    <source>
        <dbReference type="PROSITE" id="PS51754"/>
    </source>
</evidence>
<keyword evidence="3" id="KW-0805">Transcription regulation</keyword>
<dbReference type="InterPro" id="IPR044686">
    <property type="entry name" value="OFP17"/>
</dbReference>
<keyword evidence="5" id="KW-0539">Nucleus</keyword>
<dbReference type="GO" id="GO:0045892">
    <property type="term" value="P:negative regulation of DNA-templated transcription"/>
    <property type="evidence" value="ECO:0007669"/>
    <property type="project" value="InterPro"/>
</dbReference>
<evidence type="ECO:0000256" key="6">
    <source>
        <dbReference type="SAM" id="MobiDB-lite"/>
    </source>
</evidence>
<feature type="region of interest" description="Disordered" evidence="6">
    <location>
        <begin position="50"/>
        <end position="70"/>
    </location>
</feature>
<comment type="caution">
    <text evidence="8">The sequence shown here is derived from an EMBL/GenBank/DDBJ whole genome shotgun (WGS) entry which is preliminary data.</text>
</comment>
<gene>
    <name evidence="8" type="ORF">ZIOFF_057868</name>
</gene>
<evidence type="ECO:0000313" key="9">
    <source>
        <dbReference type="Proteomes" id="UP000734854"/>
    </source>
</evidence>
<evidence type="ECO:0000313" key="8">
    <source>
        <dbReference type="EMBL" id="KAG6481272.1"/>
    </source>
</evidence>
<dbReference type="GO" id="GO:0005634">
    <property type="term" value="C:nucleus"/>
    <property type="evidence" value="ECO:0007669"/>
    <property type="project" value="UniProtKB-SubCell"/>
</dbReference>
<proteinExistence type="predicted"/>
<keyword evidence="9" id="KW-1185">Reference proteome</keyword>
<dbReference type="InterPro" id="IPR006458">
    <property type="entry name" value="Ovate_C"/>
</dbReference>
<feature type="domain" description="OVATE" evidence="7">
    <location>
        <begin position="1"/>
        <end position="43"/>
    </location>
</feature>
<evidence type="ECO:0000256" key="1">
    <source>
        <dbReference type="ARBA" id="ARBA00004123"/>
    </source>
</evidence>
<dbReference type="EMBL" id="JACMSC010000016">
    <property type="protein sequence ID" value="KAG6481272.1"/>
    <property type="molecule type" value="Genomic_DNA"/>
</dbReference>
<dbReference type="PROSITE" id="PS51754">
    <property type="entry name" value="OVATE"/>
    <property type="match status" value="1"/>
</dbReference>
<evidence type="ECO:0000256" key="3">
    <source>
        <dbReference type="ARBA" id="ARBA00023015"/>
    </source>
</evidence>
<organism evidence="8 9">
    <name type="scientific">Zingiber officinale</name>
    <name type="common">Ginger</name>
    <name type="synonym">Amomum zingiber</name>
    <dbReference type="NCBI Taxonomy" id="94328"/>
    <lineage>
        <taxon>Eukaryota</taxon>
        <taxon>Viridiplantae</taxon>
        <taxon>Streptophyta</taxon>
        <taxon>Embryophyta</taxon>
        <taxon>Tracheophyta</taxon>
        <taxon>Spermatophyta</taxon>
        <taxon>Magnoliopsida</taxon>
        <taxon>Liliopsida</taxon>
        <taxon>Zingiberales</taxon>
        <taxon>Zingiberaceae</taxon>
        <taxon>Zingiber</taxon>
    </lineage>
</organism>
<evidence type="ECO:0000256" key="5">
    <source>
        <dbReference type="ARBA" id="ARBA00023242"/>
    </source>
</evidence>
<dbReference type="Proteomes" id="UP000734854">
    <property type="component" value="Unassembled WGS sequence"/>
</dbReference>